<keyword evidence="1" id="KW-0732">Signal</keyword>
<evidence type="ECO:0000313" key="2">
    <source>
        <dbReference type="EMBL" id="MFD2519892.1"/>
    </source>
</evidence>
<feature type="chain" id="PRO_5045890776" description="DUF4397 domain-containing protein" evidence="1">
    <location>
        <begin position="19"/>
        <end position="242"/>
    </location>
</feature>
<dbReference type="EMBL" id="JBHULC010000004">
    <property type="protein sequence ID" value="MFD2519892.1"/>
    <property type="molecule type" value="Genomic_DNA"/>
</dbReference>
<evidence type="ECO:0000313" key="3">
    <source>
        <dbReference type="Proteomes" id="UP001597510"/>
    </source>
</evidence>
<protein>
    <recommendedName>
        <fullName evidence="4">DUF4397 domain-containing protein</fullName>
    </recommendedName>
</protein>
<keyword evidence="3" id="KW-1185">Reference proteome</keyword>
<dbReference type="RefSeq" id="WP_340235300.1">
    <property type="nucleotide sequence ID" value="NZ_JBBEWC010000004.1"/>
</dbReference>
<sequence>MKKLKLLFFWLIAINSYAQFGVITADSSTFHGNIRFKSYSLNIDSKYNGADFSFYINDLPSILAHNNYLRKKVGGISMNYSNGIGMYGMDKNISLSSTVTTNNNTIGKSYYLVLNQVGVLTLYEQSFNSTVKFVNHGYTKLGQDAPAIKMKKITATTSNIQGGSVSVNTDIPLEKILSVQILAEYGTFGHMVPPNYDANSGYKYNYFVGGSTNNATITVLNAAGSSNQILSKPIKILLTYEE</sequence>
<comment type="caution">
    <text evidence="2">The sequence shown here is derived from an EMBL/GenBank/DDBJ whole genome shotgun (WGS) entry which is preliminary data.</text>
</comment>
<dbReference type="Proteomes" id="UP001597510">
    <property type="component" value="Unassembled WGS sequence"/>
</dbReference>
<evidence type="ECO:0000256" key="1">
    <source>
        <dbReference type="SAM" id="SignalP"/>
    </source>
</evidence>
<organism evidence="2 3">
    <name type="scientific">Emticicia soli</name>
    <dbReference type="NCBI Taxonomy" id="2027878"/>
    <lineage>
        <taxon>Bacteria</taxon>
        <taxon>Pseudomonadati</taxon>
        <taxon>Bacteroidota</taxon>
        <taxon>Cytophagia</taxon>
        <taxon>Cytophagales</taxon>
        <taxon>Leadbetterellaceae</taxon>
        <taxon>Emticicia</taxon>
    </lineage>
</organism>
<proteinExistence type="predicted"/>
<feature type="signal peptide" evidence="1">
    <location>
        <begin position="1"/>
        <end position="18"/>
    </location>
</feature>
<evidence type="ECO:0008006" key="4">
    <source>
        <dbReference type="Google" id="ProtNLM"/>
    </source>
</evidence>
<reference evidence="3" key="1">
    <citation type="journal article" date="2019" name="Int. J. Syst. Evol. Microbiol.">
        <title>The Global Catalogue of Microorganisms (GCM) 10K type strain sequencing project: providing services to taxonomists for standard genome sequencing and annotation.</title>
        <authorList>
            <consortium name="The Broad Institute Genomics Platform"/>
            <consortium name="The Broad Institute Genome Sequencing Center for Infectious Disease"/>
            <person name="Wu L."/>
            <person name="Ma J."/>
        </authorList>
    </citation>
    <scope>NUCLEOTIDE SEQUENCE [LARGE SCALE GENOMIC DNA]</scope>
    <source>
        <strain evidence="3">KCTC 52344</strain>
    </source>
</reference>
<name>A0ABW5J1P4_9BACT</name>
<accession>A0ABW5J1P4</accession>
<gene>
    <name evidence="2" type="ORF">ACFSR2_03290</name>
</gene>